<evidence type="ECO:0000256" key="3">
    <source>
        <dbReference type="SAM" id="MobiDB-lite"/>
    </source>
</evidence>
<dbReference type="InterPro" id="IPR009057">
    <property type="entry name" value="Homeodomain-like_sf"/>
</dbReference>
<feature type="compositionally biased region" description="Polar residues" evidence="3">
    <location>
        <begin position="1"/>
        <end position="17"/>
    </location>
</feature>
<feature type="region of interest" description="Disordered" evidence="3">
    <location>
        <begin position="1"/>
        <end position="29"/>
    </location>
</feature>
<dbReference type="SUPFAM" id="SSF48498">
    <property type="entry name" value="Tetracyclin repressor-like, C-terminal domain"/>
    <property type="match status" value="1"/>
</dbReference>
<keyword evidence="1 2" id="KW-0238">DNA-binding</keyword>
<accession>A0ABT1HJJ7</accession>
<dbReference type="InterPro" id="IPR001647">
    <property type="entry name" value="HTH_TetR"/>
</dbReference>
<evidence type="ECO:0000256" key="2">
    <source>
        <dbReference type="PROSITE-ProRule" id="PRU00335"/>
    </source>
</evidence>
<protein>
    <submittedName>
        <fullName evidence="5">Transcriptional regulator, TetR family</fullName>
    </submittedName>
</protein>
<dbReference type="InterPro" id="IPR041583">
    <property type="entry name" value="TetR_C_31"/>
</dbReference>
<name>A0ABT1HJJ7_9NOCA</name>
<proteinExistence type="predicted"/>
<reference evidence="5 6" key="1">
    <citation type="submission" date="2022-06" db="EMBL/GenBank/DDBJ databases">
        <title>Genomic Encyclopedia of Archaeal and Bacterial Type Strains, Phase II (KMG-II): from individual species to whole genera.</title>
        <authorList>
            <person name="Goeker M."/>
        </authorList>
    </citation>
    <scope>NUCLEOTIDE SEQUENCE [LARGE SCALE GENOMIC DNA]</scope>
    <source>
        <strain evidence="5 6">DSM 44693</strain>
    </source>
</reference>
<dbReference type="InterPro" id="IPR036271">
    <property type="entry name" value="Tet_transcr_reg_TetR-rel_C_sf"/>
</dbReference>
<evidence type="ECO:0000313" key="5">
    <source>
        <dbReference type="EMBL" id="MCP2178103.1"/>
    </source>
</evidence>
<dbReference type="EMBL" id="JAMTCJ010000004">
    <property type="protein sequence ID" value="MCP2178103.1"/>
    <property type="molecule type" value="Genomic_DNA"/>
</dbReference>
<dbReference type="Gene3D" id="1.10.357.10">
    <property type="entry name" value="Tetracycline Repressor, domain 2"/>
    <property type="match status" value="1"/>
</dbReference>
<feature type="DNA-binding region" description="H-T-H motif" evidence="2">
    <location>
        <begin position="51"/>
        <end position="70"/>
    </location>
</feature>
<organism evidence="5 6">
    <name type="scientific">Williamsia maris</name>
    <dbReference type="NCBI Taxonomy" id="72806"/>
    <lineage>
        <taxon>Bacteria</taxon>
        <taxon>Bacillati</taxon>
        <taxon>Actinomycetota</taxon>
        <taxon>Actinomycetes</taxon>
        <taxon>Mycobacteriales</taxon>
        <taxon>Nocardiaceae</taxon>
        <taxon>Williamsia</taxon>
    </lineage>
</organism>
<evidence type="ECO:0000313" key="6">
    <source>
        <dbReference type="Proteomes" id="UP001206895"/>
    </source>
</evidence>
<dbReference type="SUPFAM" id="SSF46689">
    <property type="entry name" value="Homeodomain-like"/>
    <property type="match status" value="1"/>
</dbReference>
<keyword evidence="6" id="KW-1185">Reference proteome</keyword>
<dbReference type="RefSeq" id="WP_253663060.1">
    <property type="nucleotide sequence ID" value="NZ_BAAAJQ010000003.1"/>
</dbReference>
<dbReference type="PROSITE" id="PS50977">
    <property type="entry name" value="HTH_TETR_2"/>
    <property type="match status" value="1"/>
</dbReference>
<dbReference type="Proteomes" id="UP001206895">
    <property type="component" value="Unassembled WGS sequence"/>
</dbReference>
<sequence length="228" mass="24338">MAPSETENAAPANSNAGRAQRRHRSAGQARREALLRATIDVVADKGVAGVTHRAVTETANVPLATVSYFFDSINDLTIEAIRAFTARRVDELQKLVEQAADTSVAGANVNKAVADNRVSDRAQLLAMVEAYLYAAREPTMRDLVGEMLAAFEALAASTLRIAGAPAPDPIARSFVALVDGYSLHSMSSDRQQVPTDNLNDALGALFLGYLLQQGHVDQAVQLAANRPQ</sequence>
<feature type="domain" description="HTH tetR-type" evidence="4">
    <location>
        <begin position="28"/>
        <end position="88"/>
    </location>
</feature>
<gene>
    <name evidence="5" type="ORF">LX13_003944</name>
</gene>
<dbReference type="Pfam" id="PF17940">
    <property type="entry name" value="TetR_C_31"/>
    <property type="match status" value="1"/>
</dbReference>
<evidence type="ECO:0000256" key="1">
    <source>
        <dbReference type="ARBA" id="ARBA00023125"/>
    </source>
</evidence>
<comment type="caution">
    <text evidence="5">The sequence shown here is derived from an EMBL/GenBank/DDBJ whole genome shotgun (WGS) entry which is preliminary data.</text>
</comment>
<evidence type="ECO:0000259" key="4">
    <source>
        <dbReference type="PROSITE" id="PS50977"/>
    </source>
</evidence>